<gene>
    <name evidence="3" type="primary">PCSK1N</name>
</gene>
<evidence type="ECO:0000313" key="3">
    <source>
        <dbReference type="RefSeq" id="XP_020669981.2"/>
    </source>
</evidence>
<dbReference type="Pfam" id="PF07259">
    <property type="entry name" value="ProSAAS"/>
    <property type="match status" value="2"/>
</dbReference>
<dbReference type="InterPro" id="IPR010832">
    <property type="entry name" value="ProSAAS"/>
</dbReference>
<evidence type="ECO:0000256" key="1">
    <source>
        <dbReference type="SAM" id="MobiDB-lite"/>
    </source>
</evidence>
<reference evidence="2" key="1">
    <citation type="submission" date="2025-05" db="UniProtKB">
        <authorList>
            <consortium name="RefSeq"/>
        </authorList>
    </citation>
    <scope>NUCLEOTIDE SEQUENCE [LARGE SCALE GENOMIC DNA]</scope>
</reference>
<feature type="compositionally biased region" description="Gly residues" evidence="1">
    <location>
        <begin position="343"/>
        <end position="353"/>
    </location>
</feature>
<dbReference type="Proteomes" id="UP001652642">
    <property type="component" value="Chromosome 2"/>
</dbReference>
<dbReference type="InParanoid" id="A0A6J0VAV9"/>
<feature type="region of interest" description="Disordered" evidence="1">
    <location>
        <begin position="82"/>
        <end position="107"/>
    </location>
</feature>
<dbReference type="GO" id="GO:0004866">
    <property type="term" value="F:endopeptidase inhibitor activity"/>
    <property type="evidence" value="ECO:0007669"/>
    <property type="project" value="InterPro"/>
</dbReference>
<evidence type="ECO:0000313" key="2">
    <source>
        <dbReference type="Proteomes" id="UP001652642"/>
    </source>
</evidence>
<name>A0A6J0VAV9_9SAUR</name>
<protein>
    <submittedName>
        <fullName evidence="3">ProSAAS</fullName>
    </submittedName>
</protein>
<proteinExistence type="predicted"/>
<keyword evidence="2" id="KW-1185">Reference proteome</keyword>
<dbReference type="RefSeq" id="XP_020669981.2">
    <property type="nucleotide sequence ID" value="XM_020814322.2"/>
</dbReference>
<dbReference type="AlphaFoldDB" id="A0A6J0VAV9"/>
<dbReference type="KEGG" id="pvt:110090618"/>
<feature type="region of interest" description="Disordered" evidence="1">
    <location>
        <begin position="1"/>
        <end position="24"/>
    </location>
</feature>
<dbReference type="GeneID" id="110090618"/>
<organism evidence="2 3">
    <name type="scientific">Pogona vitticeps</name>
    <name type="common">central bearded dragon</name>
    <dbReference type="NCBI Taxonomy" id="103695"/>
    <lineage>
        <taxon>Eukaryota</taxon>
        <taxon>Metazoa</taxon>
        <taxon>Chordata</taxon>
        <taxon>Craniata</taxon>
        <taxon>Vertebrata</taxon>
        <taxon>Euteleostomi</taxon>
        <taxon>Lepidosauria</taxon>
        <taxon>Squamata</taxon>
        <taxon>Bifurcata</taxon>
        <taxon>Unidentata</taxon>
        <taxon>Episquamata</taxon>
        <taxon>Toxicofera</taxon>
        <taxon>Iguania</taxon>
        <taxon>Acrodonta</taxon>
        <taxon>Agamidae</taxon>
        <taxon>Amphibolurinae</taxon>
        <taxon>Pogona</taxon>
    </lineage>
</organism>
<accession>A0A6J0VAV9</accession>
<dbReference type="CTD" id="27344"/>
<dbReference type="OrthoDB" id="8962476at2759"/>
<sequence length="363" mass="38695">MVGVGEGTGEEPRPSPEGAELPVLPGVVGASGAVRARIRRSLAVAAAAAWAASVSRPSPKGAMGPALLLALLSGLGAAKPLSAPGSSRGGGLTHSLSGGTRRVRRELQGTPYEAVETLANEVYYPELVRLAALERALSSPGGQLQEEHLAQALERAMASPNNQLQDDRLAQALDRAVAPPSNQFHPDERLALALQRLLQDGHRRDQESVYLANLLRLWDEAKGAPLYPEYDETGLAGGSSPPRSLPNRYWVPEGGFEPQEELGGEEEPAGEMDPEMLRYLVGRILSGVGNSDPQRLPIPPRRLRRAIFAGDLPEPPNLLRVKRLGGEAVGETQLQRVKRTEGEGAGGRRGATGGTQRLRYVSE</sequence>
<feature type="region of interest" description="Disordered" evidence="1">
    <location>
        <begin position="337"/>
        <end position="363"/>
    </location>
</feature>
<reference evidence="3" key="2">
    <citation type="submission" date="2025-08" db="UniProtKB">
        <authorList>
            <consortium name="RefSeq"/>
        </authorList>
    </citation>
    <scope>IDENTIFICATION</scope>
</reference>